<accession>A0ABR0HBE8</accession>
<gene>
    <name evidence="4" type="ORF">QC763_0078320</name>
</gene>
<dbReference type="Proteomes" id="UP001326199">
    <property type="component" value="Unassembled WGS sequence"/>
</dbReference>
<dbReference type="EMBL" id="JAFFHB010000006">
    <property type="protein sequence ID" value="KAK4665172.1"/>
    <property type="molecule type" value="Genomic_DNA"/>
</dbReference>
<name>A0ABR0HBE8_9PEZI</name>
<keyword evidence="2" id="KW-1133">Transmembrane helix</keyword>
<comment type="caution">
    <text evidence="4">The sequence shown here is derived from an EMBL/GenBank/DDBJ whole genome shotgun (WGS) entry which is preliminary data.</text>
</comment>
<dbReference type="GeneID" id="87926214"/>
<feature type="signal peptide" evidence="3">
    <location>
        <begin position="1"/>
        <end position="22"/>
    </location>
</feature>
<feature type="region of interest" description="Disordered" evidence="1">
    <location>
        <begin position="464"/>
        <end position="490"/>
    </location>
</feature>
<feature type="chain" id="PRO_5046970687" description="Autophagy-related protein 27" evidence="3">
    <location>
        <begin position="23"/>
        <end position="490"/>
    </location>
</feature>
<feature type="transmembrane region" description="Helical" evidence="2">
    <location>
        <begin position="295"/>
        <end position="315"/>
    </location>
</feature>
<proteinExistence type="predicted"/>
<protein>
    <recommendedName>
        <fullName evidence="6">Autophagy-related protein 27</fullName>
    </recommendedName>
</protein>
<sequence>MARIHLIARLLASAGLCQITAASFWTATQIFVDDPELEPFRCDPAGVTGLSCTGTTTVTRLVARTTSLPDVTPISTTTASLTSWDLEVVEYYYPADAVPTSDLYTWRWDPDPDSRGKGPQWLVDYTITAPTSCPTPFEYTTEVNLRTSASVPTPLSEILHSMASVETDVVTYTRLVATTDSSTHRWVQQTSYYTYTTLHVKATDLPPARRPPADYYRHDQINYRYIENCFLPGEKDPRPNPFGAEAKQKCPHKAFGRCSKIPEGPAIILAIVGTLFVLGFIENFLWFRSLMQGHWALRCGTVCWWLIATLLMIFVTKYEVGRNADDQEQLREKWKRMPFWMKIKLWLQWGFRLKYPERWLGARNPVSVGESIEMGIGGGGNGAGGGGGGGGGDAGTGGPPSRAPEHDDTPLPVYPGSPLSSVSDGHSMNSGTTAATRGPALGNPNAVLGPVLGSGTVVIGPTISSAQQAPASPRRQETGEGPANGVIRAV</sequence>
<keyword evidence="2" id="KW-0812">Transmembrane</keyword>
<dbReference type="RefSeq" id="XP_062765138.1">
    <property type="nucleotide sequence ID" value="XM_062906068.1"/>
</dbReference>
<evidence type="ECO:0000256" key="3">
    <source>
        <dbReference type="SAM" id="SignalP"/>
    </source>
</evidence>
<feature type="region of interest" description="Disordered" evidence="1">
    <location>
        <begin position="377"/>
        <end position="441"/>
    </location>
</feature>
<reference evidence="4 5" key="1">
    <citation type="journal article" date="2023" name="bioRxiv">
        <title>High-quality genome assemblies of four members of thePodospora anserinaspecies complex.</title>
        <authorList>
            <person name="Ament-Velasquez S.L."/>
            <person name="Vogan A.A."/>
            <person name="Wallerman O."/>
            <person name="Hartmann F."/>
            <person name="Gautier V."/>
            <person name="Silar P."/>
            <person name="Giraud T."/>
            <person name="Johannesson H."/>
        </authorList>
    </citation>
    <scope>NUCLEOTIDE SEQUENCE [LARGE SCALE GENOMIC DNA]</scope>
    <source>
        <strain evidence="4 5">CBS 411.78</strain>
    </source>
</reference>
<organism evidence="4 5">
    <name type="scientific">Podospora pseudopauciseta</name>
    <dbReference type="NCBI Taxonomy" id="2093780"/>
    <lineage>
        <taxon>Eukaryota</taxon>
        <taxon>Fungi</taxon>
        <taxon>Dikarya</taxon>
        <taxon>Ascomycota</taxon>
        <taxon>Pezizomycotina</taxon>
        <taxon>Sordariomycetes</taxon>
        <taxon>Sordariomycetidae</taxon>
        <taxon>Sordariales</taxon>
        <taxon>Podosporaceae</taxon>
        <taxon>Podospora</taxon>
    </lineage>
</organism>
<feature type="compositionally biased region" description="Gly residues" evidence="1">
    <location>
        <begin position="377"/>
        <end position="398"/>
    </location>
</feature>
<keyword evidence="5" id="KW-1185">Reference proteome</keyword>
<evidence type="ECO:0000256" key="1">
    <source>
        <dbReference type="SAM" id="MobiDB-lite"/>
    </source>
</evidence>
<evidence type="ECO:0000256" key="2">
    <source>
        <dbReference type="SAM" id="Phobius"/>
    </source>
</evidence>
<evidence type="ECO:0008006" key="6">
    <source>
        <dbReference type="Google" id="ProtNLM"/>
    </source>
</evidence>
<evidence type="ECO:0000313" key="5">
    <source>
        <dbReference type="Proteomes" id="UP001326199"/>
    </source>
</evidence>
<evidence type="ECO:0000313" key="4">
    <source>
        <dbReference type="EMBL" id="KAK4665172.1"/>
    </source>
</evidence>
<feature type="transmembrane region" description="Helical" evidence="2">
    <location>
        <begin position="266"/>
        <end position="286"/>
    </location>
</feature>
<feature type="compositionally biased region" description="Polar residues" evidence="1">
    <location>
        <begin position="418"/>
        <end position="435"/>
    </location>
</feature>
<keyword evidence="3" id="KW-0732">Signal</keyword>
<keyword evidence="2" id="KW-0472">Membrane</keyword>